<dbReference type="SUPFAM" id="SSF51215">
    <property type="entry name" value="Regulatory protein AraC"/>
    <property type="match status" value="1"/>
</dbReference>
<dbReference type="RefSeq" id="WP_203701570.1">
    <property type="nucleotide sequence ID" value="NZ_BAAALU010000010.1"/>
</dbReference>
<sequence>MAHVDLVGLWHEASFRLVETYDVAVERGWRIALDRQPYGEVVQVLSGHCRFSLGGEHRDVGPAEVGVLLPGPDRVTADVGPEPLRLRGFGFRVELFGAIELSGLLGLPLAISRPWPDLVDGLAEAVRWGRVGGPAEAFRARAHAELATASLVEHLGEVRALGGAVRPEVAAALALMEQEAGGALDLATLAAAVHLSPKHFARLFKRVTGVPPMTYLQALRVSRARAVLAETQRPVAAIASDLGFADAAHLSRAFRRAYGTTPRDFRSGARSSASRTRAPAG</sequence>
<accession>A0ABQ4BZ23</accession>
<dbReference type="Pfam" id="PF12833">
    <property type="entry name" value="HTH_18"/>
    <property type="match status" value="1"/>
</dbReference>
<dbReference type="PANTHER" id="PTHR46796:SF6">
    <property type="entry name" value="ARAC SUBFAMILY"/>
    <property type="match status" value="1"/>
</dbReference>
<dbReference type="Gene3D" id="1.10.10.60">
    <property type="entry name" value="Homeodomain-like"/>
    <property type="match status" value="2"/>
</dbReference>
<evidence type="ECO:0000256" key="5">
    <source>
        <dbReference type="SAM" id="MobiDB-lite"/>
    </source>
</evidence>
<dbReference type="PANTHER" id="PTHR46796">
    <property type="entry name" value="HTH-TYPE TRANSCRIPTIONAL ACTIVATOR RHAS-RELATED"/>
    <property type="match status" value="1"/>
</dbReference>
<organism evidence="7 8">
    <name type="scientific">Asanoa iriomotensis</name>
    <dbReference type="NCBI Taxonomy" id="234613"/>
    <lineage>
        <taxon>Bacteria</taxon>
        <taxon>Bacillati</taxon>
        <taxon>Actinomycetota</taxon>
        <taxon>Actinomycetes</taxon>
        <taxon>Micromonosporales</taxon>
        <taxon>Micromonosporaceae</taxon>
        <taxon>Asanoa</taxon>
    </lineage>
</organism>
<keyword evidence="3" id="KW-0010">Activator</keyword>
<dbReference type="PROSITE" id="PS01124">
    <property type="entry name" value="HTH_ARAC_FAMILY_2"/>
    <property type="match status" value="1"/>
</dbReference>
<evidence type="ECO:0000256" key="3">
    <source>
        <dbReference type="ARBA" id="ARBA00023159"/>
    </source>
</evidence>
<dbReference type="Proteomes" id="UP000624325">
    <property type="component" value="Unassembled WGS sequence"/>
</dbReference>
<evidence type="ECO:0000313" key="7">
    <source>
        <dbReference type="EMBL" id="GIF55769.1"/>
    </source>
</evidence>
<feature type="region of interest" description="Disordered" evidence="5">
    <location>
        <begin position="261"/>
        <end position="281"/>
    </location>
</feature>
<feature type="domain" description="HTH araC/xylS-type" evidence="6">
    <location>
        <begin position="170"/>
        <end position="268"/>
    </location>
</feature>
<keyword evidence="4" id="KW-0804">Transcription</keyword>
<evidence type="ECO:0000313" key="8">
    <source>
        <dbReference type="Proteomes" id="UP000624325"/>
    </source>
</evidence>
<dbReference type="InterPro" id="IPR009057">
    <property type="entry name" value="Homeodomain-like_sf"/>
</dbReference>
<dbReference type="EMBL" id="BONC01000009">
    <property type="protein sequence ID" value="GIF55769.1"/>
    <property type="molecule type" value="Genomic_DNA"/>
</dbReference>
<name>A0ABQ4BZ23_9ACTN</name>
<reference evidence="7 8" key="1">
    <citation type="submission" date="2021-01" db="EMBL/GenBank/DDBJ databases">
        <title>Whole genome shotgun sequence of Asanoa iriomotensis NBRC 100142.</title>
        <authorList>
            <person name="Komaki H."/>
            <person name="Tamura T."/>
        </authorList>
    </citation>
    <scope>NUCLEOTIDE SEQUENCE [LARGE SCALE GENOMIC DNA]</scope>
    <source>
        <strain evidence="7 8">NBRC 100142</strain>
    </source>
</reference>
<dbReference type="InterPro" id="IPR018060">
    <property type="entry name" value="HTH_AraC"/>
</dbReference>
<dbReference type="InterPro" id="IPR018062">
    <property type="entry name" value="HTH_AraC-typ_CS"/>
</dbReference>
<dbReference type="SMART" id="SM00342">
    <property type="entry name" value="HTH_ARAC"/>
    <property type="match status" value="1"/>
</dbReference>
<gene>
    <name evidence="7" type="ORF">Air01nite_18640</name>
</gene>
<protein>
    <recommendedName>
        <fullName evidence="6">HTH araC/xylS-type domain-containing protein</fullName>
    </recommendedName>
</protein>
<comment type="caution">
    <text evidence="7">The sequence shown here is derived from an EMBL/GenBank/DDBJ whole genome shotgun (WGS) entry which is preliminary data.</text>
</comment>
<evidence type="ECO:0000256" key="4">
    <source>
        <dbReference type="ARBA" id="ARBA00023163"/>
    </source>
</evidence>
<dbReference type="InterPro" id="IPR037923">
    <property type="entry name" value="HTH-like"/>
</dbReference>
<keyword evidence="8" id="KW-1185">Reference proteome</keyword>
<dbReference type="SUPFAM" id="SSF46689">
    <property type="entry name" value="Homeodomain-like"/>
    <property type="match status" value="2"/>
</dbReference>
<dbReference type="PROSITE" id="PS00041">
    <property type="entry name" value="HTH_ARAC_FAMILY_1"/>
    <property type="match status" value="1"/>
</dbReference>
<evidence type="ECO:0000259" key="6">
    <source>
        <dbReference type="PROSITE" id="PS01124"/>
    </source>
</evidence>
<evidence type="ECO:0000256" key="1">
    <source>
        <dbReference type="ARBA" id="ARBA00023015"/>
    </source>
</evidence>
<feature type="compositionally biased region" description="Low complexity" evidence="5">
    <location>
        <begin position="268"/>
        <end position="281"/>
    </location>
</feature>
<keyword evidence="2" id="KW-0238">DNA-binding</keyword>
<keyword evidence="1" id="KW-0805">Transcription regulation</keyword>
<evidence type="ECO:0000256" key="2">
    <source>
        <dbReference type="ARBA" id="ARBA00023125"/>
    </source>
</evidence>
<dbReference type="InterPro" id="IPR050204">
    <property type="entry name" value="AraC_XylS_family_regulators"/>
</dbReference>
<proteinExistence type="predicted"/>